<protein>
    <recommendedName>
        <fullName evidence="4 10">Glutamyl-tRNA(Gln) amidotransferase subunit A</fullName>
        <shortName evidence="10">Glu-ADT subunit A</shortName>
        <ecNumber evidence="3 10">6.3.5.7</ecNumber>
    </recommendedName>
</protein>
<evidence type="ECO:0000256" key="1">
    <source>
        <dbReference type="ARBA" id="ARBA00008069"/>
    </source>
</evidence>
<evidence type="ECO:0000256" key="8">
    <source>
        <dbReference type="ARBA" id="ARBA00022917"/>
    </source>
</evidence>
<feature type="domain" description="Amidase" evidence="11">
    <location>
        <begin position="22"/>
        <end position="463"/>
    </location>
</feature>
<dbReference type="Pfam" id="PF01425">
    <property type="entry name" value="Amidase"/>
    <property type="match status" value="1"/>
</dbReference>
<dbReference type="PANTHER" id="PTHR11895:SF151">
    <property type="entry name" value="GLUTAMYL-TRNA(GLN) AMIDOTRANSFERASE SUBUNIT A"/>
    <property type="match status" value="1"/>
</dbReference>
<feature type="active site" description="Charge relay system" evidence="10">
    <location>
        <position position="76"/>
    </location>
</feature>
<evidence type="ECO:0000256" key="10">
    <source>
        <dbReference type="HAMAP-Rule" id="MF_00120"/>
    </source>
</evidence>
<evidence type="ECO:0000313" key="12">
    <source>
        <dbReference type="EMBL" id="BCD97649.1"/>
    </source>
</evidence>
<dbReference type="GO" id="GO:0005524">
    <property type="term" value="F:ATP binding"/>
    <property type="evidence" value="ECO:0007669"/>
    <property type="project" value="UniProtKB-KW"/>
</dbReference>
<keyword evidence="5 10" id="KW-0436">Ligase</keyword>
<evidence type="ECO:0000256" key="7">
    <source>
        <dbReference type="ARBA" id="ARBA00022840"/>
    </source>
</evidence>
<keyword evidence="13" id="KW-1185">Reference proteome</keyword>
<evidence type="ECO:0000313" key="13">
    <source>
        <dbReference type="Proteomes" id="UP001320119"/>
    </source>
</evidence>
<dbReference type="EMBL" id="AP023086">
    <property type="protein sequence ID" value="BCD97649.1"/>
    <property type="molecule type" value="Genomic_DNA"/>
</dbReference>
<name>A0AAN1WHH1_9GAMM</name>
<feature type="active site" description="Charge relay system" evidence="10">
    <location>
        <position position="151"/>
    </location>
</feature>
<dbReference type="GO" id="GO:0006412">
    <property type="term" value="P:translation"/>
    <property type="evidence" value="ECO:0007669"/>
    <property type="project" value="UniProtKB-UniRule"/>
</dbReference>
<comment type="function">
    <text evidence="10">Allows the formation of correctly charged Gln-tRNA(Gln) through the transamidation of misacylated Glu-tRNA(Gln) in organisms which lack glutaminyl-tRNA synthetase. The reaction takes place in the presence of glutamine and ATP through an activated gamma-phospho-Glu-tRNA(Gln).</text>
</comment>
<keyword evidence="6 10" id="KW-0547">Nucleotide-binding</keyword>
<evidence type="ECO:0000256" key="5">
    <source>
        <dbReference type="ARBA" id="ARBA00022598"/>
    </source>
</evidence>
<evidence type="ECO:0000256" key="9">
    <source>
        <dbReference type="ARBA" id="ARBA00047407"/>
    </source>
</evidence>
<reference evidence="12 13" key="1">
    <citation type="journal article" date="2022" name="IScience">
        <title>An ultrasensitive nanofiber-based assay for enzymatic hydrolysis and deep-sea microbial degradation of cellulose.</title>
        <authorList>
            <person name="Tsudome M."/>
            <person name="Tachioka M."/>
            <person name="Miyazaki M."/>
            <person name="Uchimura K."/>
            <person name="Tsuda M."/>
            <person name="Takaki Y."/>
            <person name="Deguchi S."/>
        </authorList>
    </citation>
    <scope>NUCLEOTIDE SEQUENCE [LARGE SCALE GENOMIC DNA]</scope>
    <source>
        <strain evidence="12 13">GE09</strain>
    </source>
</reference>
<gene>
    <name evidence="10" type="primary">gatA</name>
    <name evidence="12" type="ORF">MARGE09_P1850</name>
</gene>
<dbReference type="PROSITE" id="PS00571">
    <property type="entry name" value="AMIDASES"/>
    <property type="match status" value="1"/>
</dbReference>
<dbReference type="HAMAP" id="MF_00120">
    <property type="entry name" value="GatA"/>
    <property type="match status" value="1"/>
</dbReference>
<comment type="subunit">
    <text evidence="2 10">Heterotrimer of A, B and C subunits.</text>
</comment>
<proteinExistence type="inferred from homology"/>
<keyword evidence="7 10" id="KW-0067">ATP-binding</keyword>
<dbReference type="EC" id="6.3.5.7" evidence="3 10"/>
<dbReference type="InterPro" id="IPR036928">
    <property type="entry name" value="AS_sf"/>
</dbReference>
<comment type="catalytic activity">
    <reaction evidence="9 10">
        <text>L-glutamyl-tRNA(Gln) + L-glutamine + ATP + H2O = L-glutaminyl-tRNA(Gln) + L-glutamate + ADP + phosphate + H(+)</text>
        <dbReference type="Rhea" id="RHEA:17521"/>
        <dbReference type="Rhea" id="RHEA-COMP:9681"/>
        <dbReference type="Rhea" id="RHEA-COMP:9684"/>
        <dbReference type="ChEBI" id="CHEBI:15377"/>
        <dbReference type="ChEBI" id="CHEBI:15378"/>
        <dbReference type="ChEBI" id="CHEBI:29985"/>
        <dbReference type="ChEBI" id="CHEBI:30616"/>
        <dbReference type="ChEBI" id="CHEBI:43474"/>
        <dbReference type="ChEBI" id="CHEBI:58359"/>
        <dbReference type="ChEBI" id="CHEBI:78520"/>
        <dbReference type="ChEBI" id="CHEBI:78521"/>
        <dbReference type="ChEBI" id="CHEBI:456216"/>
        <dbReference type="EC" id="6.3.5.7"/>
    </reaction>
</comment>
<evidence type="ECO:0000256" key="3">
    <source>
        <dbReference type="ARBA" id="ARBA00012739"/>
    </source>
</evidence>
<dbReference type="InterPro" id="IPR023631">
    <property type="entry name" value="Amidase_dom"/>
</dbReference>
<dbReference type="PANTHER" id="PTHR11895">
    <property type="entry name" value="TRANSAMIDASE"/>
    <property type="match status" value="1"/>
</dbReference>
<evidence type="ECO:0000259" key="11">
    <source>
        <dbReference type="Pfam" id="PF01425"/>
    </source>
</evidence>
<evidence type="ECO:0000256" key="4">
    <source>
        <dbReference type="ARBA" id="ARBA00014428"/>
    </source>
</evidence>
<dbReference type="Gene3D" id="3.90.1300.10">
    <property type="entry name" value="Amidase signature (AS) domain"/>
    <property type="match status" value="1"/>
</dbReference>
<dbReference type="KEGG" id="marq:MARGE09_P1850"/>
<keyword evidence="8 10" id="KW-0648">Protein biosynthesis</keyword>
<dbReference type="NCBIfam" id="TIGR00132">
    <property type="entry name" value="gatA"/>
    <property type="match status" value="1"/>
</dbReference>
<dbReference type="InterPro" id="IPR004412">
    <property type="entry name" value="GatA"/>
</dbReference>
<sequence length="484" mass="51663">MHNQTVAQLVKQLQSKAVSSVELTQFFLDRIKSHDGELNSFITVTEEQALAQAKAADARIAQGDAPALCGLPIAHKDIFCTQGVRTSCGSKMLDNFISPYDATIVANYQQQGVVCLGKTNMDEFAMGSSNETSYYGPVKNPWATNCVPGGSSGGSAAAVAARLAPAATATDTGGSIRQPAALCGITGLKPTYGRASRYGMIAFASSLDQAGLMARSAEDVALLLGTMSGYDAKDSTSVNEPVDDYTRLLNQPLAGLRIGIPDEYFGEGLNPETEKCVREAIAQFEKLGATTKSIKLPHTGLSVPAYYVIAPAECSANLSRFDGVRYGYRCENPQDLDDLYCRSRSEAFGDEVKRRILVGAYALSAGYYDAYFAKAQKARRLIQQDFVAAFNDVDLIIGPTSPTPAFEFGSKGADPVAMYLEDIYTIATNLAGLPGMSVPCGLVDGKPVGLQIIGNYFAEAKMLGAAHQFQQATNFHTLAPANYE</sequence>
<dbReference type="Proteomes" id="UP001320119">
    <property type="component" value="Chromosome"/>
</dbReference>
<dbReference type="GO" id="GO:0050567">
    <property type="term" value="F:glutaminyl-tRNA synthase (glutamine-hydrolyzing) activity"/>
    <property type="evidence" value="ECO:0007669"/>
    <property type="project" value="UniProtKB-UniRule"/>
</dbReference>
<dbReference type="InterPro" id="IPR020556">
    <property type="entry name" value="Amidase_CS"/>
</dbReference>
<dbReference type="AlphaFoldDB" id="A0AAN1WHH1"/>
<dbReference type="RefSeq" id="WP_236987111.1">
    <property type="nucleotide sequence ID" value="NZ_AP023086.1"/>
</dbReference>
<dbReference type="GO" id="GO:0030956">
    <property type="term" value="C:glutamyl-tRNA(Gln) amidotransferase complex"/>
    <property type="evidence" value="ECO:0007669"/>
    <property type="project" value="InterPro"/>
</dbReference>
<evidence type="ECO:0000256" key="2">
    <source>
        <dbReference type="ARBA" id="ARBA00011123"/>
    </source>
</evidence>
<comment type="similarity">
    <text evidence="1 10">Belongs to the amidase family. GatA subfamily.</text>
</comment>
<feature type="active site" description="Acyl-ester intermediate" evidence="10">
    <location>
        <position position="175"/>
    </location>
</feature>
<evidence type="ECO:0000256" key="6">
    <source>
        <dbReference type="ARBA" id="ARBA00022741"/>
    </source>
</evidence>
<dbReference type="SUPFAM" id="SSF75304">
    <property type="entry name" value="Amidase signature (AS) enzymes"/>
    <property type="match status" value="1"/>
</dbReference>
<organism evidence="12 13">
    <name type="scientific">Marinagarivorans cellulosilyticus</name>
    <dbReference type="NCBI Taxonomy" id="2721545"/>
    <lineage>
        <taxon>Bacteria</taxon>
        <taxon>Pseudomonadati</taxon>
        <taxon>Pseudomonadota</taxon>
        <taxon>Gammaproteobacteria</taxon>
        <taxon>Cellvibrionales</taxon>
        <taxon>Cellvibrionaceae</taxon>
        <taxon>Marinagarivorans</taxon>
    </lineage>
</organism>
<accession>A0AAN1WHH1</accession>
<dbReference type="InterPro" id="IPR000120">
    <property type="entry name" value="Amidase"/>
</dbReference>